<proteinExistence type="predicted"/>
<keyword evidence="1" id="KW-0472">Membrane</keyword>
<dbReference type="EMBL" id="CP036291">
    <property type="protein sequence ID" value="QDU89012.1"/>
    <property type="molecule type" value="Genomic_DNA"/>
</dbReference>
<sequence>MRAKLSRLGSLLFWLYTLLYGGFVLLNAFSPKTMEATPLAGVNLAILYGFGLIVIAFVMALIYGFCGAPSQTAQEQQ</sequence>
<dbReference type="AlphaFoldDB" id="A0A518DC00"/>
<protein>
    <recommendedName>
        <fullName evidence="4">Inner membrane protein YjcH</fullName>
    </recommendedName>
</protein>
<evidence type="ECO:0008006" key="4">
    <source>
        <dbReference type="Google" id="ProtNLM"/>
    </source>
</evidence>
<dbReference type="OrthoDB" id="9795644at2"/>
<dbReference type="RefSeq" id="WP_145284698.1">
    <property type="nucleotide sequence ID" value="NZ_CP036291.1"/>
</dbReference>
<feature type="transmembrane region" description="Helical" evidence="1">
    <location>
        <begin position="12"/>
        <end position="30"/>
    </location>
</feature>
<dbReference type="KEGG" id="pnd:Pla175_23970"/>
<name>A0A518DC00_9BACT</name>
<feature type="transmembrane region" description="Helical" evidence="1">
    <location>
        <begin position="42"/>
        <end position="66"/>
    </location>
</feature>
<evidence type="ECO:0000256" key="1">
    <source>
        <dbReference type="SAM" id="Phobius"/>
    </source>
</evidence>
<keyword evidence="1" id="KW-0812">Transmembrane</keyword>
<evidence type="ECO:0000313" key="3">
    <source>
        <dbReference type="Proteomes" id="UP000317429"/>
    </source>
</evidence>
<evidence type="ECO:0000313" key="2">
    <source>
        <dbReference type="EMBL" id="QDU89012.1"/>
    </source>
</evidence>
<organism evidence="2 3">
    <name type="scientific">Pirellulimonas nuda</name>
    <dbReference type="NCBI Taxonomy" id="2528009"/>
    <lineage>
        <taxon>Bacteria</taxon>
        <taxon>Pseudomonadati</taxon>
        <taxon>Planctomycetota</taxon>
        <taxon>Planctomycetia</taxon>
        <taxon>Pirellulales</taxon>
        <taxon>Lacipirellulaceae</taxon>
        <taxon>Pirellulimonas</taxon>
    </lineage>
</organism>
<dbReference type="Pfam" id="PF04341">
    <property type="entry name" value="DUF485"/>
    <property type="match status" value="1"/>
</dbReference>
<gene>
    <name evidence="2" type="ORF">Pla175_23970</name>
</gene>
<keyword evidence="3" id="KW-1185">Reference proteome</keyword>
<accession>A0A518DC00</accession>
<dbReference type="Proteomes" id="UP000317429">
    <property type="component" value="Chromosome"/>
</dbReference>
<reference evidence="2 3" key="1">
    <citation type="submission" date="2019-02" db="EMBL/GenBank/DDBJ databases">
        <title>Deep-cultivation of Planctomycetes and their phenomic and genomic characterization uncovers novel biology.</title>
        <authorList>
            <person name="Wiegand S."/>
            <person name="Jogler M."/>
            <person name="Boedeker C."/>
            <person name="Pinto D."/>
            <person name="Vollmers J."/>
            <person name="Rivas-Marin E."/>
            <person name="Kohn T."/>
            <person name="Peeters S.H."/>
            <person name="Heuer A."/>
            <person name="Rast P."/>
            <person name="Oberbeckmann S."/>
            <person name="Bunk B."/>
            <person name="Jeske O."/>
            <person name="Meyerdierks A."/>
            <person name="Storesund J.E."/>
            <person name="Kallscheuer N."/>
            <person name="Luecker S."/>
            <person name="Lage O.M."/>
            <person name="Pohl T."/>
            <person name="Merkel B.J."/>
            <person name="Hornburger P."/>
            <person name="Mueller R.-W."/>
            <person name="Bruemmer F."/>
            <person name="Labrenz M."/>
            <person name="Spormann A.M."/>
            <person name="Op den Camp H."/>
            <person name="Overmann J."/>
            <person name="Amann R."/>
            <person name="Jetten M.S.M."/>
            <person name="Mascher T."/>
            <person name="Medema M.H."/>
            <person name="Devos D.P."/>
            <person name="Kaster A.-K."/>
            <person name="Ovreas L."/>
            <person name="Rohde M."/>
            <person name="Galperin M.Y."/>
            <person name="Jogler C."/>
        </authorList>
    </citation>
    <scope>NUCLEOTIDE SEQUENCE [LARGE SCALE GENOMIC DNA]</scope>
    <source>
        <strain evidence="2 3">Pla175</strain>
    </source>
</reference>
<keyword evidence="1" id="KW-1133">Transmembrane helix</keyword>
<dbReference type="InterPro" id="IPR007436">
    <property type="entry name" value="DUF485"/>
</dbReference>